<feature type="region of interest" description="Disordered" evidence="1">
    <location>
        <begin position="41"/>
        <end position="64"/>
    </location>
</feature>
<dbReference type="AlphaFoldDB" id="A0AA43GW87"/>
<reference evidence="2 3" key="1">
    <citation type="journal article" date="2023" name="J. Phycol.">
        <title>Chrysosporum ovalisporum is synonymous with the true-branching cyanobacterium Umezakia natans (Nostocales/Aphanizomenonaceae).</title>
        <authorList>
            <person name="McGregor G.B."/>
            <person name="Sendall B.C."/>
            <person name="Niiyama Y."/>
            <person name="Tuji A."/>
            <person name="Willis A."/>
        </authorList>
    </citation>
    <scope>NUCLEOTIDE SEQUENCE [LARGE SCALE GENOMIC DNA]</scope>
    <source>
        <strain evidence="2 3">ANA360D</strain>
    </source>
</reference>
<gene>
    <name evidence="2" type="ORF">NWP17_16340</name>
</gene>
<accession>A0AA43GW87</accession>
<evidence type="ECO:0000313" key="2">
    <source>
        <dbReference type="EMBL" id="MDH6061983.1"/>
    </source>
</evidence>
<dbReference type="Proteomes" id="UP001159387">
    <property type="component" value="Unassembled WGS sequence"/>
</dbReference>
<evidence type="ECO:0000313" key="3">
    <source>
        <dbReference type="Proteomes" id="UP001159387"/>
    </source>
</evidence>
<name>A0AA43GW87_9CYAN</name>
<comment type="caution">
    <text evidence="2">The sequence shown here is derived from an EMBL/GenBank/DDBJ whole genome shotgun (WGS) entry which is preliminary data.</text>
</comment>
<dbReference type="RefSeq" id="WP_280655932.1">
    <property type="nucleotide sequence ID" value="NZ_JANQDH010000114.1"/>
</dbReference>
<evidence type="ECO:0000256" key="1">
    <source>
        <dbReference type="SAM" id="MobiDB-lite"/>
    </source>
</evidence>
<keyword evidence="3" id="KW-1185">Reference proteome</keyword>
<organism evidence="2 3">
    <name type="scientific">Chrysosporum bergii ANA360D</name>
    <dbReference type="NCBI Taxonomy" id="617107"/>
    <lineage>
        <taxon>Bacteria</taxon>
        <taxon>Bacillati</taxon>
        <taxon>Cyanobacteriota</taxon>
        <taxon>Cyanophyceae</taxon>
        <taxon>Nostocales</taxon>
        <taxon>Nodulariaceae</taxon>
        <taxon>Chrysosporum</taxon>
    </lineage>
</organism>
<dbReference type="EMBL" id="JANQDH010000114">
    <property type="protein sequence ID" value="MDH6061983.1"/>
    <property type="molecule type" value="Genomic_DNA"/>
</dbReference>
<proteinExistence type="predicted"/>
<sequence length="64" mass="7245">MFRTGRTGRTGQIGQILQSMKNILQQVINYILGAFTRIFSPRDDDYPATGVQPFEGDPADRRND</sequence>
<protein>
    <submittedName>
        <fullName evidence="2">Uncharacterized protein</fullName>
    </submittedName>
</protein>